<protein>
    <submittedName>
        <fullName evidence="1">Uncharacterized protein</fullName>
    </submittedName>
</protein>
<organism evidence="1 2">
    <name type="scientific">Oryza meyeriana var. granulata</name>
    <dbReference type="NCBI Taxonomy" id="110450"/>
    <lineage>
        <taxon>Eukaryota</taxon>
        <taxon>Viridiplantae</taxon>
        <taxon>Streptophyta</taxon>
        <taxon>Embryophyta</taxon>
        <taxon>Tracheophyta</taxon>
        <taxon>Spermatophyta</taxon>
        <taxon>Magnoliopsida</taxon>
        <taxon>Liliopsida</taxon>
        <taxon>Poales</taxon>
        <taxon>Poaceae</taxon>
        <taxon>BOP clade</taxon>
        <taxon>Oryzoideae</taxon>
        <taxon>Oryzeae</taxon>
        <taxon>Oryzinae</taxon>
        <taxon>Oryza</taxon>
        <taxon>Oryza meyeriana</taxon>
    </lineage>
</organism>
<name>A0A6G1E533_9ORYZ</name>
<dbReference type="AlphaFoldDB" id="A0A6G1E533"/>
<sequence>MSVAGDSGCRQDAKMLDVLTPPATLSSSRRYRHLLTFTITTLSRACSLRPSPLPSLELLMPSIPGAAKQGAACPRCRLIYSIGKRDNTSRDINACMERHTSLIKMLSTRDAEVLFVFPRCHSSTSS</sequence>
<reference evidence="1 2" key="1">
    <citation type="submission" date="2019-11" db="EMBL/GenBank/DDBJ databases">
        <title>Whole genome sequence of Oryza granulata.</title>
        <authorList>
            <person name="Li W."/>
        </authorList>
    </citation>
    <scope>NUCLEOTIDE SEQUENCE [LARGE SCALE GENOMIC DNA]</scope>
    <source>
        <strain evidence="2">cv. Menghai</strain>
        <tissue evidence="1">Leaf</tissue>
    </source>
</reference>
<gene>
    <name evidence="1" type="ORF">E2562_031693</name>
</gene>
<comment type="caution">
    <text evidence="1">The sequence shown here is derived from an EMBL/GenBank/DDBJ whole genome shotgun (WGS) entry which is preliminary data.</text>
</comment>
<evidence type="ECO:0000313" key="1">
    <source>
        <dbReference type="EMBL" id="KAF0919837.1"/>
    </source>
</evidence>
<evidence type="ECO:0000313" key="2">
    <source>
        <dbReference type="Proteomes" id="UP000479710"/>
    </source>
</evidence>
<accession>A0A6G1E533</accession>
<dbReference type="EMBL" id="SPHZ02000005">
    <property type="protein sequence ID" value="KAF0919837.1"/>
    <property type="molecule type" value="Genomic_DNA"/>
</dbReference>
<proteinExistence type="predicted"/>
<keyword evidence="2" id="KW-1185">Reference proteome</keyword>
<dbReference type="Proteomes" id="UP000479710">
    <property type="component" value="Unassembled WGS sequence"/>
</dbReference>